<organism evidence="2 3">
    <name type="scientific">Candidatus Wildermuthbacteria bacterium RIFCSPLOWO2_01_FULL_47_18</name>
    <dbReference type="NCBI Taxonomy" id="1802460"/>
    <lineage>
        <taxon>Bacteria</taxon>
        <taxon>Candidatus Wildermuthiibacteriota</taxon>
    </lineage>
</organism>
<proteinExistence type="predicted"/>
<gene>
    <name evidence="2" type="ORF">A3A27_01960</name>
</gene>
<evidence type="ECO:0008006" key="4">
    <source>
        <dbReference type="Google" id="ProtNLM"/>
    </source>
</evidence>
<name>A0A1G2RI19_9BACT</name>
<evidence type="ECO:0000313" key="2">
    <source>
        <dbReference type="EMBL" id="OHA72009.1"/>
    </source>
</evidence>
<protein>
    <recommendedName>
        <fullName evidence="4">PPM-type phosphatase domain-containing protein</fullName>
    </recommendedName>
</protein>
<sequence>MKIFEFYFNPEGQQDRHFKAFSFEWERKQESSLGTISVIGELQHALPQNSRFLDKIASLIKDSYTSSGDFKLALKKANEFLSQEMKRGNVDWLGNLHLGVFVFKRRKDNDSQTFSGTKTGDMQLFLTRKGALGDFRSHLQNTQSREGPARMFGNIVSGKLFPDDKIIICTSELFQALSSKNIFQDLAYFKEENQFQGLFKNKEKELSKVPGLLSAILIEEVLMKKTTEPLLRLPRFELPKFKLPRLTKARLAQFHWAAKLRPLKFKVPTLSLPKFPRRSSLRIPKLSFGDFSLQTKRRIVFILLFLGMLLLGSLLF</sequence>
<accession>A0A1G2RI19</accession>
<comment type="caution">
    <text evidence="2">The sequence shown here is derived from an EMBL/GenBank/DDBJ whole genome shotgun (WGS) entry which is preliminary data.</text>
</comment>
<keyword evidence="1" id="KW-0812">Transmembrane</keyword>
<evidence type="ECO:0000256" key="1">
    <source>
        <dbReference type="SAM" id="Phobius"/>
    </source>
</evidence>
<evidence type="ECO:0000313" key="3">
    <source>
        <dbReference type="Proteomes" id="UP000177287"/>
    </source>
</evidence>
<dbReference type="Proteomes" id="UP000177287">
    <property type="component" value="Unassembled WGS sequence"/>
</dbReference>
<keyword evidence="1" id="KW-1133">Transmembrane helix</keyword>
<reference evidence="2 3" key="1">
    <citation type="journal article" date="2016" name="Nat. Commun.">
        <title>Thousands of microbial genomes shed light on interconnected biogeochemical processes in an aquifer system.</title>
        <authorList>
            <person name="Anantharaman K."/>
            <person name="Brown C.T."/>
            <person name="Hug L.A."/>
            <person name="Sharon I."/>
            <person name="Castelle C.J."/>
            <person name="Probst A.J."/>
            <person name="Thomas B.C."/>
            <person name="Singh A."/>
            <person name="Wilkins M.J."/>
            <person name="Karaoz U."/>
            <person name="Brodie E.L."/>
            <person name="Williams K.H."/>
            <person name="Hubbard S.S."/>
            <person name="Banfield J.F."/>
        </authorList>
    </citation>
    <scope>NUCLEOTIDE SEQUENCE [LARGE SCALE GENOMIC DNA]</scope>
</reference>
<keyword evidence="1" id="KW-0472">Membrane</keyword>
<dbReference type="EMBL" id="MHUF01000026">
    <property type="protein sequence ID" value="OHA72009.1"/>
    <property type="molecule type" value="Genomic_DNA"/>
</dbReference>
<dbReference type="AlphaFoldDB" id="A0A1G2RI19"/>
<feature type="transmembrane region" description="Helical" evidence="1">
    <location>
        <begin position="299"/>
        <end position="315"/>
    </location>
</feature>